<dbReference type="AlphaFoldDB" id="A0ABD1ZC64"/>
<evidence type="ECO:0000256" key="3">
    <source>
        <dbReference type="ARBA" id="ARBA00022833"/>
    </source>
</evidence>
<feature type="domain" description="Dof-type" evidence="9">
    <location>
        <begin position="62"/>
        <end position="116"/>
    </location>
</feature>
<keyword evidence="7" id="KW-0539">Nucleus</keyword>
<dbReference type="GO" id="GO:0003677">
    <property type="term" value="F:DNA binding"/>
    <property type="evidence" value="ECO:0007669"/>
    <property type="project" value="UniProtKB-KW"/>
</dbReference>
<evidence type="ECO:0000259" key="9">
    <source>
        <dbReference type="PROSITE" id="PS50884"/>
    </source>
</evidence>
<evidence type="ECO:0000256" key="5">
    <source>
        <dbReference type="ARBA" id="ARBA00023125"/>
    </source>
</evidence>
<keyword evidence="6" id="KW-0804">Transcription</keyword>
<evidence type="ECO:0000256" key="2">
    <source>
        <dbReference type="ARBA" id="ARBA00022771"/>
    </source>
</evidence>
<sequence>MSVAVAQQRQVMLLSSCASEQHTGDTVDGSQSLLHQDKKTQSNMFAQRALQERRLKPPDQIIACPRCQSLNTKFCYYNNYSLTQPRHFCKNCRRYWTAGGTLRNVPVGGGCRKNKRAKQRSSDLTSVLTSAVESSSAGASAAGSGAGISAGSAALHAPSYNPASASSSASYYDQQQQQYDLDPTKMALRQSIRAGPSGVSQSTESGISSNGGHVSAFSGISHGSHSAAQSTYESAGIMSLGFFPHLAQVKQDVQALANGDLSAIFENSHAQAAAVHNFRAAAEAAAAAGGGAPALGNEAMGYQINLGHLNGAMDPTDVGVQWRMQVQAAAAAAAQKQQHVGIWGSLEEDQEHRGEGSRQSLHHVDEKGLMESLRHAKGKSAILSSSSAADEGEAVPTTRSLMGTGGTIWQPVQDSLQSFEQVSHDPGFWGNQNWTPLTDLHSTLNVNSNTNSNNNNNPNNSGSSNSGGGGSSNSGSQLH</sequence>
<dbReference type="PANTHER" id="PTHR31089">
    <property type="entry name" value="CYCLIC DOF FACTOR 2"/>
    <property type="match status" value="1"/>
</dbReference>
<dbReference type="PANTHER" id="PTHR31089:SF1">
    <property type="entry name" value="CYCLIC DOF FACTOR 3"/>
    <property type="match status" value="1"/>
</dbReference>
<keyword evidence="11" id="KW-1185">Reference proteome</keyword>
<evidence type="ECO:0000313" key="10">
    <source>
        <dbReference type="EMBL" id="KAL2645341.1"/>
    </source>
</evidence>
<evidence type="ECO:0000256" key="8">
    <source>
        <dbReference type="SAM" id="MobiDB-lite"/>
    </source>
</evidence>
<protein>
    <recommendedName>
        <fullName evidence="9">Dof-type domain-containing protein</fullName>
    </recommendedName>
</protein>
<dbReference type="Pfam" id="PF02701">
    <property type="entry name" value="Zn_ribbon_Dof"/>
    <property type="match status" value="1"/>
</dbReference>
<evidence type="ECO:0000256" key="4">
    <source>
        <dbReference type="ARBA" id="ARBA00023015"/>
    </source>
</evidence>
<keyword evidence="1" id="KW-0479">Metal-binding</keyword>
<proteinExistence type="predicted"/>
<evidence type="ECO:0000256" key="7">
    <source>
        <dbReference type="ARBA" id="ARBA00023242"/>
    </source>
</evidence>
<keyword evidence="2" id="KW-0863">Zinc-finger</keyword>
<feature type="compositionally biased region" description="Low complexity" evidence="8">
    <location>
        <begin position="445"/>
        <end position="464"/>
    </location>
</feature>
<dbReference type="GO" id="GO:0008270">
    <property type="term" value="F:zinc ion binding"/>
    <property type="evidence" value="ECO:0007669"/>
    <property type="project" value="UniProtKB-KW"/>
</dbReference>
<accession>A0ABD1ZC64</accession>
<gene>
    <name evidence="10" type="ORF">R1flu_012928</name>
</gene>
<evidence type="ECO:0000313" key="11">
    <source>
        <dbReference type="Proteomes" id="UP001605036"/>
    </source>
</evidence>
<feature type="region of interest" description="Disordered" evidence="8">
    <location>
        <begin position="440"/>
        <end position="479"/>
    </location>
</feature>
<dbReference type="EMBL" id="JBHFFA010000002">
    <property type="protein sequence ID" value="KAL2645341.1"/>
    <property type="molecule type" value="Genomic_DNA"/>
</dbReference>
<keyword evidence="4" id="KW-0805">Transcription regulation</keyword>
<feature type="region of interest" description="Disordered" evidence="8">
    <location>
        <begin position="375"/>
        <end position="408"/>
    </location>
</feature>
<dbReference type="InterPro" id="IPR003851">
    <property type="entry name" value="Znf_Dof"/>
</dbReference>
<dbReference type="Proteomes" id="UP001605036">
    <property type="component" value="Unassembled WGS sequence"/>
</dbReference>
<dbReference type="InterPro" id="IPR045174">
    <property type="entry name" value="Dof"/>
</dbReference>
<evidence type="ECO:0000256" key="6">
    <source>
        <dbReference type="ARBA" id="ARBA00023163"/>
    </source>
</evidence>
<keyword evidence="3" id="KW-0862">Zinc</keyword>
<name>A0ABD1ZC64_9MARC</name>
<dbReference type="PROSITE" id="PS01361">
    <property type="entry name" value="ZF_DOF_1"/>
    <property type="match status" value="1"/>
</dbReference>
<comment type="caution">
    <text evidence="10">The sequence shown here is derived from an EMBL/GenBank/DDBJ whole genome shotgun (WGS) entry which is preliminary data.</text>
</comment>
<reference evidence="10 11" key="1">
    <citation type="submission" date="2024-09" db="EMBL/GenBank/DDBJ databases">
        <title>Chromosome-scale assembly of Riccia fluitans.</title>
        <authorList>
            <person name="Paukszto L."/>
            <person name="Sawicki J."/>
            <person name="Karawczyk K."/>
            <person name="Piernik-Szablinska J."/>
            <person name="Szczecinska M."/>
            <person name="Mazdziarz M."/>
        </authorList>
    </citation>
    <scope>NUCLEOTIDE SEQUENCE [LARGE SCALE GENOMIC DNA]</scope>
    <source>
        <strain evidence="10">Rf_01</strain>
        <tissue evidence="10">Aerial parts of the thallus</tissue>
    </source>
</reference>
<evidence type="ECO:0000256" key="1">
    <source>
        <dbReference type="ARBA" id="ARBA00022723"/>
    </source>
</evidence>
<organism evidence="10 11">
    <name type="scientific">Riccia fluitans</name>
    <dbReference type="NCBI Taxonomy" id="41844"/>
    <lineage>
        <taxon>Eukaryota</taxon>
        <taxon>Viridiplantae</taxon>
        <taxon>Streptophyta</taxon>
        <taxon>Embryophyta</taxon>
        <taxon>Marchantiophyta</taxon>
        <taxon>Marchantiopsida</taxon>
        <taxon>Marchantiidae</taxon>
        <taxon>Marchantiales</taxon>
        <taxon>Ricciaceae</taxon>
        <taxon>Riccia</taxon>
    </lineage>
</organism>
<dbReference type="PROSITE" id="PS50884">
    <property type="entry name" value="ZF_DOF_2"/>
    <property type="match status" value="1"/>
</dbReference>
<keyword evidence="5" id="KW-0238">DNA-binding</keyword>